<keyword evidence="7" id="KW-0812">Transmembrane</keyword>
<evidence type="ECO:0000256" key="3">
    <source>
        <dbReference type="ARBA" id="ARBA00006739"/>
    </source>
</evidence>
<evidence type="ECO:0000256" key="8">
    <source>
        <dbReference type="ARBA" id="ARBA00022824"/>
    </source>
</evidence>
<organism evidence="15 16">
    <name type="scientific">Allacma fusca</name>
    <dbReference type="NCBI Taxonomy" id="39272"/>
    <lineage>
        <taxon>Eukaryota</taxon>
        <taxon>Metazoa</taxon>
        <taxon>Ecdysozoa</taxon>
        <taxon>Arthropoda</taxon>
        <taxon>Hexapoda</taxon>
        <taxon>Collembola</taxon>
        <taxon>Symphypleona</taxon>
        <taxon>Sminthuridae</taxon>
        <taxon>Allacma</taxon>
    </lineage>
</organism>
<evidence type="ECO:0000256" key="13">
    <source>
        <dbReference type="ARBA" id="ARBA00070518"/>
    </source>
</evidence>
<name>A0A8J2Q424_9HEXA</name>
<evidence type="ECO:0000259" key="14">
    <source>
        <dbReference type="Pfam" id="PF00535"/>
    </source>
</evidence>
<evidence type="ECO:0000313" key="16">
    <source>
        <dbReference type="Proteomes" id="UP000708208"/>
    </source>
</evidence>
<keyword evidence="16" id="KW-1185">Reference proteome</keyword>
<evidence type="ECO:0000256" key="5">
    <source>
        <dbReference type="ARBA" id="ARBA00022676"/>
    </source>
</evidence>
<dbReference type="GO" id="GO:0004581">
    <property type="term" value="F:dolichyl-phosphate beta-glucosyltransferase activity"/>
    <property type="evidence" value="ECO:0007669"/>
    <property type="project" value="UniProtKB-EC"/>
</dbReference>
<comment type="subcellular location">
    <subcellularLocation>
        <location evidence="1">Endoplasmic reticulum membrane</location>
        <topology evidence="1">Single-pass membrane protein</topology>
    </subcellularLocation>
</comment>
<evidence type="ECO:0000313" key="15">
    <source>
        <dbReference type="EMBL" id="CAG7832696.1"/>
    </source>
</evidence>
<keyword evidence="8" id="KW-0256">Endoplasmic reticulum</keyword>
<accession>A0A8J2Q424</accession>
<comment type="similarity">
    <text evidence="3">Belongs to the glycosyltransferase 2 family.</text>
</comment>
<dbReference type="GO" id="GO:0005789">
    <property type="term" value="C:endoplasmic reticulum membrane"/>
    <property type="evidence" value="ECO:0007669"/>
    <property type="project" value="UniProtKB-SubCell"/>
</dbReference>
<dbReference type="Proteomes" id="UP000708208">
    <property type="component" value="Unassembled WGS sequence"/>
</dbReference>
<evidence type="ECO:0000256" key="10">
    <source>
        <dbReference type="ARBA" id="ARBA00022989"/>
    </source>
</evidence>
<dbReference type="FunFam" id="3.90.550.10:FF:000068">
    <property type="entry name" value="ALG5, dolichyl-phosphate beta-glucosyltransferase"/>
    <property type="match status" value="1"/>
</dbReference>
<evidence type="ECO:0000256" key="7">
    <source>
        <dbReference type="ARBA" id="ARBA00022692"/>
    </source>
</evidence>
<proteinExistence type="inferred from homology"/>
<dbReference type="AlphaFoldDB" id="A0A8J2Q424"/>
<protein>
    <recommendedName>
        <fullName evidence="13">Dolichyl-phosphate beta-glucosyltransferase</fullName>
        <ecNumber evidence="4">2.4.1.117</ecNumber>
    </recommendedName>
</protein>
<dbReference type="OrthoDB" id="3784at2759"/>
<keyword evidence="5" id="KW-0328">Glycosyltransferase</keyword>
<evidence type="ECO:0000256" key="9">
    <source>
        <dbReference type="ARBA" id="ARBA00022968"/>
    </source>
</evidence>
<keyword evidence="11" id="KW-0472">Membrane</keyword>
<keyword evidence="6" id="KW-0808">Transferase</keyword>
<dbReference type="PANTHER" id="PTHR10859">
    <property type="entry name" value="GLYCOSYL TRANSFERASE"/>
    <property type="match status" value="1"/>
</dbReference>
<keyword evidence="10" id="KW-1133">Transmembrane helix</keyword>
<sequence>MLCAALLLVRKPYPVVTRYDEEKYFEDVNTRLKCPFPSLMDMPSVSLSVIVPAYCEERRLPPMLDSCFEYLERRCRNEAKFTYEVIIVSDGSTDETCQVAMRYVKEYGSDKVRLLNLIKNRGKGGAVRLGVQSSRGAFILFADADGATRFSDLDKLYSRFNQVLAKAQFKDSEWKYRSIICGSRAHLEQESIATRSFFRTILMYGFHFLVWFFAVRSIRDTQCGFKLFTRSAARICFPNLHIERWAFDVELLYIAEALNIPAEEVSVYWTEIDGSKVTPVWSWIEMGSDLFLIWLRYKLGAWKLLVKGE</sequence>
<evidence type="ECO:0000256" key="1">
    <source>
        <dbReference type="ARBA" id="ARBA00004389"/>
    </source>
</evidence>
<dbReference type="CDD" id="cd04188">
    <property type="entry name" value="DPG_synthase"/>
    <property type="match status" value="1"/>
</dbReference>
<comment type="catalytic activity">
    <reaction evidence="12">
        <text>a di-trans,poly-cis-dolichyl phosphate + UDP-alpha-D-glucose = a di-trans,poly-cis-dolichyl beta-D-glucosyl phosphate + UDP</text>
        <dbReference type="Rhea" id="RHEA:15401"/>
        <dbReference type="Rhea" id="RHEA-COMP:19498"/>
        <dbReference type="Rhea" id="RHEA-COMP:19502"/>
        <dbReference type="ChEBI" id="CHEBI:57525"/>
        <dbReference type="ChEBI" id="CHEBI:57683"/>
        <dbReference type="ChEBI" id="CHEBI:58223"/>
        <dbReference type="ChEBI" id="CHEBI:58885"/>
        <dbReference type="EC" id="2.4.1.117"/>
    </reaction>
    <physiologicalReaction direction="left-to-right" evidence="12">
        <dbReference type="Rhea" id="RHEA:15402"/>
    </physiologicalReaction>
</comment>
<comment type="caution">
    <text evidence="15">The sequence shown here is derived from an EMBL/GenBank/DDBJ whole genome shotgun (WGS) entry which is preliminary data.</text>
</comment>
<evidence type="ECO:0000256" key="6">
    <source>
        <dbReference type="ARBA" id="ARBA00022679"/>
    </source>
</evidence>
<keyword evidence="9" id="KW-0735">Signal-anchor</keyword>
<dbReference type="PANTHER" id="PTHR10859:SF91">
    <property type="entry name" value="DOLICHYL-PHOSPHATE BETA-GLUCOSYLTRANSFERASE"/>
    <property type="match status" value="1"/>
</dbReference>
<gene>
    <name evidence="15" type="ORF">AFUS01_LOCUS42370</name>
</gene>
<comment type="pathway">
    <text evidence="2">Protein modification; protein glycosylation.</text>
</comment>
<evidence type="ECO:0000256" key="11">
    <source>
        <dbReference type="ARBA" id="ARBA00023136"/>
    </source>
</evidence>
<dbReference type="Pfam" id="PF00535">
    <property type="entry name" value="Glycos_transf_2"/>
    <property type="match status" value="1"/>
</dbReference>
<dbReference type="EMBL" id="CAJVCH010566463">
    <property type="protein sequence ID" value="CAG7832696.1"/>
    <property type="molecule type" value="Genomic_DNA"/>
</dbReference>
<dbReference type="InterPro" id="IPR035518">
    <property type="entry name" value="DPG_synthase"/>
</dbReference>
<evidence type="ECO:0000256" key="12">
    <source>
        <dbReference type="ARBA" id="ARBA00045097"/>
    </source>
</evidence>
<evidence type="ECO:0000256" key="4">
    <source>
        <dbReference type="ARBA" id="ARBA00012583"/>
    </source>
</evidence>
<dbReference type="InterPro" id="IPR001173">
    <property type="entry name" value="Glyco_trans_2-like"/>
</dbReference>
<reference evidence="15" key="1">
    <citation type="submission" date="2021-06" db="EMBL/GenBank/DDBJ databases">
        <authorList>
            <person name="Hodson N. C."/>
            <person name="Mongue J. A."/>
            <person name="Jaron S. K."/>
        </authorList>
    </citation>
    <scope>NUCLEOTIDE SEQUENCE</scope>
</reference>
<dbReference type="EC" id="2.4.1.117" evidence="4"/>
<evidence type="ECO:0000256" key="2">
    <source>
        <dbReference type="ARBA" id="ARBA00004922"/>
    </source>
</evidence>
<dbReference type="GO" id="GO:0006487">
    <property type="term" value="P:protein N-linked glycosylation"/>
    <property type="evidence" value="ECO:0007669"/>
    <property type="project" value="TreeGrafter"/>
</dbReference>
<feature type="domain" description="Glycosyltransferase 2-like" evidence="14">
    <location>
        <begin position="48"/>
        <end position="162"/>
    </location>
</feature>